<proteinExistence type="predicted"/>
<comment type="caution">
    <text evidence="2">The sequence shown here is derived from an EMBL/GenBank/DDBJ whole genome shotgun (WGS) entry which is preliminary data.</text>
</comment>
<gene>
    <name evidence="2" type="ORF">ACFOSU_19985</name>
</gene>
<name>A0ABV7ETY6_9GAMM</name>
<evidence type="ECO:0000313" key="3">
    <source>
        <dbReference type="Proteomes" id="UP001595462"/>
    </source>
</evidence>
<dbReference type="PANTHER" id="PTHR21666">
    <property type="entry name" value="PEPTIDASE-RELATED"/>
    <property type="match status" value="1"/>
</dbReference>
<sequence>MFGVGKSALAANGPAMSFPAHVQQGAMVIGRVPPGSRVQYNGRTLRVTDYGTVVLGIGRDAQGVASVRVTPPGESERLARISIRARDWPIERVDGVPPKTVSPPPAVARRIARERAEVSRARAHSNDGIGFAEHFIWPVKGRISGRFGNQRVYNGTPGSAHSGMDIAAATGTSVKAPAAGVVVLAEPDLYLTGGTVLIDHGHGIGSNFLHMSQLDVKVGDRVKQGDVIGKVGSTGRATGPHLHWGMTWYDVRIDPLLVLGRAGG</sequence>
<dbReference type="RefSeq" id="WP_380691981.1">
    <property type="nucleotide sequence ID" value="NZ_JBHRSS010000010.1"/>
</dbReference>
<dbReference type="SUPFAM" id="SSF51261">
    <property type="entry name" value="Duplicated hybrid motif"/>
    <property type="match status" value="1"/>
</dbReference>
<dbReference type="GO" id="GO:0016787">
    <property type="term" value="F:hydrolase activity"/>
    <property type="evidence" value="ECO:0007669"/>
    <property type="project" value="UniProtKB-KW"/>
</dbReference>
<dbReference type="CDD" id="cd12797">
    <property type="entry name" value="M23_peptidase"/>
    <property type="match status" value="1"/>
</dbReference>
<dbReference type="EC" id="3.4.24.-" evidence="2"/>
<dbReference type="Pfam" id="PF01551">
    <property type="entry name" value="Peptidase_M23"/>
    <property type="match status" value="1"/>
</dbReference>
<dbReference type="EMBL" id="JBHRSS010000010">
    <property type="protein sequence ID" value="MFC3106159.1"/>
    <property type="molecule type" value="Genomic_DNA"/>
</dbReference>
<keyword evidence="3" id="KW-1185">Reference proteome</keyword>
<organism evidence="2 3">
    <name type="scientific">Salinisphaera aquimarina</name>
    <dbReference type="NCBI Taxonomy" id="2094031"/>
    <lineage>
        <taxon>Bacteria</taxon>
        <taxon>Pseudomonadati</taxon>
        <taxon>Pseudomonadota</taxon>
        <taxon>Gammaproteobacteria</taxon>
        <taxon>Salinisphaerales</taxon>
        <taxon>Salinisphaeraceae</taxon>
        <taxon>Salinisphaera</taxon>
    </lineage>
</organism>
<dbReference type="InterPro" id="IPR016047">
    <property type="entry name" value="M23ase_b-sheet_dom"/>
</dbReference>
<dbReference type="InterPro" id="IPR050570">
    <property type="entry name" value="Cell_wall_metabolism_enzyme"/>
</dbReference>
<accession>A0ABV7ETY6</accession>
<evidence type="ECO:0000259" key="1">
    <source>
        <dbReference type="Pfam" id="PF01551"/>
    </source>
</evidence>
<keyword evidence="2" id="KW-0378">Hydrolase</keyword>
<feature type="domain" description="M23ase beta-sheet core" evidence="1">
    <location>
        <begin position="160"/>
        <end position="255"/>
    </location>
</feature>
<protein>
    <submittedName>
        <fullName evidence="2">M23 family metallopeptidase</fullName>
        <ecNumber evidence="2">3.4.24.-</ecNumber>
    </submittedName>
</protein>
<dbReference type="PANTHER" id="PTHR21666:SF285">
    <property type="entry name" value="M23 FAMILY METALLOPEPTIDASE"/>
    <property type="match status" value="1"/>
</dbReference>
<dbReference type="Gene3D" id="2.70.70.10">
    <property type="entry name" value="Glucose Permease (Domain IIA)"/>
    <property type="match status" value="1"/>
</dbReference>
<evidence type="ECO:0000313" key="2">
    <source>
        <dbReference type="EMBL" id="MFC3106159.1"/>
    </source>
</evidence>
<dbReference type="Proteomes" id="UP001595462">
    <property type="component" value="Unassembled WGS sequence"/>
</dbReference>
<reference evidence="3" key="1">
    <citation type="journal article" date="2019" name="Int. J. Syst. Evol. Microbiol.">
        <title>The Global Catalogue of Microorganisms (GCM) 10K type strain sequencing project: providing services to taxonomists for standard genome sequencing and annotation.</title>
        <authorList>
            <consortium name="The Broad Institute Genomics Platform"/>
            <consortium name="The Broad Institute Genome Sequencing Center for Infectious Disease"/>
            <person name="Wu L."/>
            <person name="Ma J."/>
        </authorList>
    </citation>
    <scope>NUCLEOTIDE SEQUENCE [LARGE SCALE GENOMIC DNA]</scope>
    <source>
        <strain evidence="3">KCTC 52640</strain>
    </source>
</reference>
<dbReference type="InterPro" id="IPR011055">
    <property type="entry name" value="Dup_hybrid_motif"/>
</dbReference>